<evidence type="ECO:0000313" key="4">
    <source>
        <dbReference type="Proteomes" id="UP000515971"/>
    </source>
</evidence>
<dbReference type="AlphaFoldDB" id="A0A7G9SKP2"/>
<sequence>MMRAPSCIGRDERGASVIELALTAPFLAAMVIGMVDISRGYNAKLELEQVAQRAIEKAMQGMQGDESQSIFQGLRAETAAAAGVPTNAVQVRYWLECNGVRQNNNVATQAADYEKVCQNGQVYSRHLNVRIEKAYVPMFETRFLGSNADGSFTLVGEAGLRVQ</sequence>
<keyword evidence="1" id="KW-1133">Transmembrane helix</keyword>
<dbReference type="EMBL" id="CP060718">
    <property type="protein sequence ID" value="QNN68417.1"/>
    <property type="molecule type" value="Genomic_DNA"/>
</dbReference>
<gene>
    <name evidence="3" type="ORF">H9L13_06055</name>
</gene>
<dbReference type="KEGG" id="slut:H9L13_06055"/>
<accession>A0A7G9SKP2</accession>
<feature type="transmembrane region" description="Helical" evidence="1">
    <location>
        <begin position="20"/>
        <end position="37"/>
    </location>
</feature>
<keyword evidence="1" id="KW-0472">Membrane</keyword>
<dbReference type="Proteomes" id="UP000515971">
    <property type="component" value="Chromosome"/>
</dbReference>
<evidence type="ECO:0000313" key="3">
    <source>
        <dbReference type="EMBL" id="QNN68417.1"/>
    </source>
</evidence>
<dbReference type="Pfam" id="PF07811">
    <property type="entry name" value="TadE"/>
    <property type="match status" value="1"/>
</dbReference>
<proteinExistence type="predicted"/>
<dbReference type="InterPro" id="IPR012495">
    <property type="entry name" value="TadE-like_dom"/>
</dbReference>
<dbReference type="RefSeq" id="WP_187539914.1">
    <property type="nucleotide sequence ID" value="NZ_BAABJT010000001.1"/>
</dbReference>
<evidence type="ECO:0000259" key="2">
    <source>
        <dbReference type="Pfam" id="PF07811"/>
    </source>
</evidence>
<evidence type="ECO:0000256" key="1">
    <source>
        <dbReference type="SAM" id="Phobius"/>
    </source>
</evidence>
<organism evidence="3 4">
    <name type="scientific">Sphingomonas lutea</name>
    <dbReference type="NCBI Taxonomy" id="1045317"/>
    <lineage>
        <taxon>Bacteria</taxon>
        <taxon>Pseudomonadati</taxon>
        <taxon>Pseudomonadota</taxon>
        <taxon>Alphaproteobacteria</taxon>
        <taxon>Sphingomonadales</taxon>
        <taxon>Sphingomonadaceae</taxon>
        <taxon>Sphingomonas</taxon>
    </lineage>
</organism>
<keyword evidence="4" id="KW-1185">Reference proteome</keyword>
<keyword evidence="1" id="KW-0812">Transmembrane</keyword>
<feature type="domain" description="TadE-like" evidence="2">
    <location>
        <begin position="14"/>
        <end position="54"/>
    </location>
</feature>
<protein>
    <submittedName>
        <fullName evidence="3">Pilus assembly protein</fullName>
    </submittedName>
</protein>
<name>A0A7G9SKP2_9SPHN</name>
<reference evidence="3 4" key="1">
    <citation type="submission" date="2020-08" db="EMBL/GenBank/DDBJ databases">
        <title>Genome sequence of Sphingomonas lutea KCTC 23642T.</title>
        <authorList>
            <person name="Hyun D.-W."/>
            <person name="Bae J.-W."/>
        </authorList>
    </citation>
    <scope>NUCLEOTIDE SEQUENCE [LARGE SCALE GENOMIC DNA]</scope>
    <source>
        <strain evidence="3 4">KCTC 23642</strain>
    </source>
</reference>